<name>A0AAW9HE87_9ACTO</name>
<dbReference type="InterPro" id="IPR004143">
    <property type="entry name" value="BPL_LPL_catalytic"/>
</dbReference>
<organism evidence="2 3">
    <name type="scientific">Actinotignum timonense</name>
    <dbReference type="NCBI Taxonomy" id="1870995"/>
    <lineage>
        <taxon>Bacteria</taxon>
        <taxon>Bacillati</taxon>
        <taxon>Actinomycetota</taxon>
        <taxon>Actinomycetes</taxon>
        <taxon>Actinomycetales</taxon>
        <taxon>Actinomycetaceae</taxon>
        <taxon>Actinotignum</taxon>
    </lineage>
</organism>
<dbReference type="GeneID" id="92814447"/>
<sequence length="327" mass="33088">MSNVHSGNVLFPRTASALGEVGLPGAALLHTDLTTSTQDDLAELWLSSGGMPAPGLVCGLIADEQSDGRGRMGRSWFATKDGSLLFSVLIAVPESVRAELSWVTFAGALAARAALEKLGANVAISWPNDIVTRLHAAKLAGLLGEVVSTDAAGNIGVVLGVGINLGLRAEELPTPTSASLATAGFPVPSRDEVAAAYLRELGARLAALMSACESGIGNAAASGAVVPETRACHLEASDAEATDAEASAAERSASAAERSGLLAELNATCATLREGITVNRPRDTPVHGRGVQILADGALVVATTAGDVRISTGEVSLLGRVAPSEGK</sequence>
<comment type="caution">
    <text evidence="2">The sequence shown here is derived from an EMBL/GenBank/DDBJ whole genome shotgun (WGS) entry which is preliminary data.</text>
</comment>
<dbReference type="Pfam" id="PF03099">
    <property type="entry name" value="BPL_LplA_LipB"/>
    <property type="match status" value="1"/>
</dbReference>
<dbReference type="RefSeq" id="WP_087070602.1">
    <property type="nucleotide sequence ID" value="NZ_CAUPFC010000009.1"/>
</dbReference>
<reference evidence="2" key="1">
    <citation type="submission" date="2023-10" db="EMBL/GenBank/DDBJ databases">
        <title>Whole Genome based description of the genera Actinobaculum and Actinotignum reveals a complex phylogenetic relationship within the species included in the genus Actinotignum.</title>
        <authorList>
            <person name="Jensen C.S."/>
            <person name="Dargis R."/>
            <person name="Kemp M."/>
            <person name="Christensen J.J."/>
        </authorList>
    </citation>
    <scope>NUCLEOTIDE SEQUENCE</scope>
    <source>
        <strain evidence="2">SLA_B245</strain>
    </source>
</reference>
<dbReference type="Gene3D" id="3.30.930.10">
    <property type="entry name" value="Bira Bifunctional Protein, Domain 2"/>
    <property type="match status" value="1"/>
</dbReference>
<dbReference type="PANTHER" id="PTHR12835:SF5">
    <property type="entry name" value="BIOTIN--PROTEIN LIGASE"/>
    <property type="match status" value="1"/>
</dbReference>
<dbReference type="PROSITE" id="PS51733">
    <property type="entry name" value="BPL_LPL_CATALYTIC"/>
    <property type="match status" value="1"/>
</dbReference>
<accession>A0AAW9HE87</accession>
<dbReference type="GO" id="GO:0004077">
    <property type="term" value="F:biotin--[biotin carboxyl-carrier protein] ligase activity"/>
    <property type="evidence" value="ECO:0007669"/>
    <property type="project" value="TreeGrafter"/>
</dbReference>
<dbReference type="Proteomes" id="UP001288320">
    <property type="component" value="Unassembled WGS sequence"/>
</dbReference>
<proteinExistence type="predicted"/>
<keyword evidence="2" id="KW-0436">Ligase</keyword>
<dbReference type="PANTHER" id="PTHR12835">
    <property type="entry name" value="BIOTIN PROTEIN LIGASE"/>
    <property type="match status" value="1"/>
</dbReference>
<feature type="domain" description="BPL/LPL catalytic" evidence="1">
    <location>
        <begin position="29"/>
        <end position="209"/>
    </location>
</feature>
<dbReference type="InterPro" id="IPR045864">
    <property type="entry name" value="aa-tRNA-synth_II/BPL/LPL"/>
</dbReference>
<evidence type="ECO:0000313" key="2">
    <source>
        <dbReference type="EMBL" id="MDY5141405.1"/>
    </source>
</evidence>
<gene>
    <name evidence="2" type="ORF">R6G74_08820</name>
</gene>
<protein>
    <submittedName>
        <fullName evidence="2">Biotin--[acetyl-CoA-carboxylase] ligase</fullName>
    </submittedName>
</protein>
<dbReference type="AlphaFoldDB" id="A0AAW9HE87"/>
<dbReference type="SUPFAM" id="SSF55681">
    <property type="entry name" value="Class II aaRS and biotin synthetases"/>
    <property type="match status" value="1"/>
</dbReference>
<dbReference type="GO" id="GO:0005737">
    <property type="term" value="C:cytoplasm"/>
    <property type="evidence" value="ECO:0007669"/>
    <property type="project" value="TreeGrafter"/>
</dbReference>
<dbReference type="EMBL" id="JAWNFV010000023">
    <property type="protein sequence ID" value="MDY5141405.1"/>
    <property type="molecule type" value="Genomic_DNA"/>
</dbReference>
<evidence type="ECO:0000313" key="3">
    <source>
        <dbReference type="Proteomes" id="UP001288320"/>
    </source>
</evidence>
<evidence type="ECO:0000259" key="1">
    <source>
        <dbReference type="PROSITE" id="PS51733"/>
    </source>
</evidence>